<organism evidence="3 4">
    <name type="scientific">Oesophagostomum dentatum</name>
    <name type="common">Nodular worm</name>
    <dbReference type="NCBI Taxonomy" id="61180"/>
    <lineage>
        <taxon>Eukaryota</taxon>
        <taxon>Metazoa</taxon>
        <taxon>Ecdysozoa</taxon>
        <taxon>Nematoda</taxon>
        <taxon>Chromadorea</taxon>
        <taxon>Rhabditida</taxon>
        <taxon>Rhabditina</taxon>
        <taxon>Rhabditomorpha</taxon>
        <taxon>Strongyloidea</taxon>
        <taxon>Strongylidae</taxon>
        <taxon>Oesophagostomum</taxon>
    </lineage>
</organism>
<dbReference type="InterPro" id="IPR035940">
    <property type="entry name" value="CAP_sf"/>
</dbReference>
<feature type="non-terminal residue" evidence="3">
    <location>
        <position position="1"/>
    </location>
</feature>
<feature type="domain" description="SCP" evidence="2">
    <location>
        <begin position="52"/>
        <end position="202"/>
    </location>
</feature>
<dbReference type="CDD" id="cd05380">
    <property type="entry name" value="CAP_euk"/>
    <property type="match status" value="1"/>
</dbReference>
<dbReference type="EMBL" id="KN551537">
    <property type="protein sequence ID" value="KHJ92141.1"/>
    <property type="molecule type" value="Genomic_DNA"/>
</dbReference>
<accession>A0A0B1T7R3</accession>
<gene>
    <name evidence="3" type="ORF">OESDEN_07978</name>
</gene>
<keyword evidence="1" id="KW-0732">Signal</keyword>
<protein>
    <submittedName>
        <fullName evidence="3">SCP-like protein</fullName>
    </submittedName>
</protein>
<dbReference type="Gene3D" id="3.40.33.10">
    <property type="entry name" value="CAP"/>
    <property type="match status" value="1"/>
</dbReference>
<name>A0A0B1T7R3_OESDE</name>
<dbReference type="Pfam" id="PF00188">
    <property type="entry name" value="CAP"/>
    <property type="match status" value="1"/>
</dbReference>
<feature type="chain" id="PRO_5012520108" evidence="1">
    <location>
        <begin position="16"/>
        <end position="254"/>
    </location>
</feature>
<proteinExistence type="predicted"/>
<dbReference type="OrthoDB" id="414826at2759"/>
<dbReference type="InterPro" id="IPR014044">
    <property type="entry name" value="CAP_dom"/>
</dbReference>
<evidence type="ECO:0000256" key="1">
    <source>
        <dbReference type="SAM" id="SignalP"/>
    </source>
</evidence>
<dbReference type="AlphaFoldDB" id="A0A0B1T7R3"/>
<evidence type="ECO:0000313" key="3">
    <source>
        <dbReference type="EMBL" id="KHJ92141.1"/>
    </source>
</evidence>
<dbReference type="SMART" id="SM00198">
    <property type="entry name" value="SCP"/>
    <property type="match status" value="1"/>
</dbReference>
<feature type="signal peptide" evidence="1">
    <location>
        <begin position="1"/>
        <end position="15"/>
    </location>
</feature>
<keyword evidence="4" id="KW-1185">Reference proteome</keyword>
<dbReference type="Proteomes" id="UP000053660">
    <property type="component" value="Unassembled WGS sequence"/>
</dbReference>
<evidence type="ECO:0000313" key="4">
    <source>
        <dbReference type="Proteomes" id="UP000053660"/>
    </source>
</evidence>
<dbReference type="SUPFAM" id="SSF55797">
    <property type="entry name" value="PR-1-like"/>
    <property type="match status" value="1"/>
</dbReference>
<evidence type="ECO:0000259" key="2">
    <source>
        <dbReference type="SMART" id="SM00198"/>
    </source>
</evidence>
<sequence length="254" mass="28075">LICAFLIDITICVYRFLFFVGKTTIQCPEDYRTINSSETNTQCPENYGMTDSLRDLFLGKHNYLRCELAIGNVSNGQTGQMCRKAAKLPAFMYCCDLEKTAYDRAKLCDQFNSTSLEYLSENSWTFVERVDRPSSEAAESAIENWWSELSKLQNGIEQIQNLYYTHAGINSFAKMASDLTTGVGCGVVRCGKSTNVVCHYQTSLTNGVRIYGMGPTCRRCQTGLDSCINNLCPAASDACPAATTETTTAATLSQ</sequence>
<reference evidence="3 4" key="1">
    <citation type="submission" date="2014-03" db="EMBL/GenBank/DDBJ databases">
        <title>Draft genome of the hookworm Oesophagostomum dentatum.</title>
        <authorList>
            <person name="Mitreva M."/>
        </authorList>
    </citation>
    <scope>NUCLEOTIDE SEQUENCE [LARGE SCALE GENOMIC DNA]</scope>
    <source>
        <strain evidence="3 4">OD-Hann</strain>
    </source>
</reference>